<proteinExistence type="predicted"/>
<evidence type="ECO:0000313" key="1">
    <source>
        <dbReference type="EMBL" id="AFZ49025.1"/>
    </source>
</evidence>
<accession>K9YRP1</accession>
<dbReference type="AlphaFoldDB" id="K9YRP1"/>
<name>K9YRP1_DACS8</name>
<dbReference type="EMBL" id="CP003944">
    <property type="protein sequence ID" value="AFZ49025.1"/>
    <property type="molecule type" value="Genomic_DNA"/>
</dbReference>
<gene>
    <name evidence="1" type="ORF">Dacsa_0215</name>
</gene>
<dbReference type="HOGENOM" id="CLU_3288351_0_0_3"/>
<dbReference type="KEGG" id="dsl:Dacsa_0215"/>
<dbReference type="eggNOG" id="COG1112">
    <property type="taxonomic scope" value="Bacteria"/>
</dbReference>
<sequence length="40" mass="4801">MDQQQFWEKLIATSDQEWERERLIQLQTSPTSPIKLILAK</sequence>
<protein>
    <submittedName>
        <fullName evidence="1">Uncharacterized protein</fullName>
    </submittedName>
</protein>
<dbReference type="Proteomes" id="UP000010482">
    <property type="component" value="Chromosome"/>
</dbReference>
<dbReference type="RefSeq" id="WP_015228038.1">
    <property type="nucleotide sequence ID" value="NC_019780.1"/>
</dbReference>
<organism evidence="1 2">
    <name type="scientific">Dactylococcopsis salina (strain PCC 8305)</name>
    <name type="common">Myxobactron salinum</name>
    <dbReference type="NCBI Taxonomy" id="13035"/>
    <lineage>
        <taxon>Bacteria</taxon>
        <taxon>Bacillati</taxon>
        <taxon>Cyanobacteriota</taxon>
        <taxon>Cyanophyceae</taxon>
        <taxon>Nodosilineales</taxon>
        <taxon>Cymatolegaceae</taxon>
        <taxon>Dactylococcopsis</taxon>
    </lineage>
</organism>
<evidence type="ECO:0000313" key="2">
    <source>
        <dbReference type="Proteomes" id="UP000010482"/>
    </source>
</evidence>
<reference evidence="1" key="1">
    <citation type="submission" date="2012-04" db="EMBL/GenBank/DDBJ databases">
        <title>Finished genome of Dactylococcopsis salina PCC 8305.</title>
        <authorList>
            <consortium name="US DOE Joint Genome Institute"/>
            <person name="Gugger M."/>
            <person name="Coursin T."/>
            <person name="Rippka R."/>
            <person name="Tandeau De Marsac N."/>
            <person name="Huntemann M."/>
            <person name="Wei C.-L."/>
            <person name="Han J."/>
            <person name="Detter J.C."/>
            <person name="Han C."/>
            <person name="Tapia R."/>
            <person name="Daligault H."/>
            <person name="Chen A."/>
            <person name="Krypides N."/>
            <person name="Mavromatis K."/>
            <person name="Markowitz V."/>
            <person name="Szeto E."/>
            <person name="Ivanova N."/>
            <person name="Ovchinnikova G."/>
            <person name="Pagani I."/>
            <person name="Pati A."/>
            <person name="Goodwin L."/>
            <person name="Peters L."/>
            <person name="Pitluck S."/>
            <person name="Woyke T."/>
            <person name="Kerfeld C."/>
        </authorList>
    </citation>
    <scope>NUCLEOTIDE SEQUENCE [LARGE SCALE GENOMIC DNA]</scope>
    <source>
        <strain evidence="1">PCC 8305</strain>
    </source>
</reference>
<keyword evidence="2" id="KW-1185">Reference proteome</keyword>